<dbReference type="PANTHER" id="PTHR21581:SF11">
    <property type="entry name" value="D-ALANYL-D-ALANINE CARBOXYPEPTIDASE DACA"/>
    <property type="match status" value="1"/>
</dbReference>
<dbReference type="Gene3D" id="3.40.710.10">
    <property type="entry name" value="DD-peptidase/beta-lactamase superfamily"/>
    <property type="match status" value="1"/>
</dbReference>
<evidence type="ECO:0000256" key="10">
    <source>
        <dbReference type="ARBA" id="ARBA00022984"/>
    </source>
</evidence>
<keyword evidence="11" id="KW-0961">Cell wall biogenesis/degradation</keyword>
<dbReference type="EC" id="3.4.16.4" evidence="4"/>
<evidence type="ECO:0000256" key="13">
    <source>
        <dbReference type="RuleBase" id="RU004016"/>
    </source>
</evidence>
<comment type="pathway">
    <text evidence="2">Cell wall biogenesis; peptidoglycan biosynthesis.</text>
</comment>
<evidence type="ECO:0000256" key="1">
    <source>
        <dbReference type="ARBA" id="ARBA00003217"/>
    </source>
</evidence>
<feature type="transmembrane region" description="Helical" evidence="14">
    <location>
        <begin position="12"/>
        <end position="31"/>
    </location>
</feature>
<evidence type="ECO:0000256" key="14">
    <source>
        <dbReference type="SAM" id="Phobius"/>
    </source>
</evidence>
<keyword evidence="17" id="KW-1185">Reference proteome</keyword>
<dbReference type="Pfam" id="PF00768">
    <property type="entry name" value="Peptidase_S11"/>
    <property type="match status" value="1"/>
</dbReference>
<evidence type="ECO:0000256" key="7">
    <source>
        <dbReference type="ARBA" id="ARBA00022729"/>
    </source>
</evidence>
<comment type="similarity">
    <text evidence="3 13">Belongs to the peptidase S11 family.</text>
</comment>
<evidence type="ECO:0000256" key="4">
    <source>
        <dbReference type="ARBA" id="ARBA00012448"/>
    </source>
</evidence>
<keyword evidence="14" id="KW-0472">Membrane</keyword>
<dbReference type="RefSeq" id="WP_069034001.1">
    <property type="nucleotide sequence ID" value="NZ_MDKC01000018.1"/>
</dbReference>
<evidence type="ECO:0000313" key="16">
    <source>
        <dbReference type="EMBL" id="ODG91586.1"/>
    </source>
</evidence>
<dbReference type="SUPFAM" id="SSF56601">
    <property type="entry name" value="beta-lactamase/transpeptidase-like"/>
    <property type="match status" value="1"/>
</dbReference>
<evidence type="ECO:0000256" key="6">
    <source>
        <dbReference type="ARBA" id="ARBA00022670"/>
    </source>
</evidence>
<gene>
    <name evidence="16" type="ORF">BED47_22660</name>
</gene>
<keyword evidence="5 16" id="KW-0121">Carboxypeptidase</keyword>
<keyword evidence="9" id="KW-0133">Cell shape</keyword>
<protein>
    <recommendedName>
        <fullName evidence="4">serine-type D-Ala-D-Ala carboxypeptidase</fullName>
        <ecNumber evidence="4">3.4.16.4</ecNumber>
    </recommendedName>
</protein>
<dbReference type="PRINTS" id="PR00725">
    <property type="entry name" value="DADACBPTASE1"/>
</dbReference>
<reference evidence="16 17" key="1">
    <citation type="submission" date="2016-07" db="EMBL/GenBank/DDBJ databases">
        <authorList>
            <person name="Townsley L."/>
            <person name="Shank E.A."/>
        </authorList>
    </citation>
    <scope>NUCLEOTIDE SEQUENCE [LARGE SCALE GENOMIC DNA]</scope>
    <source>
        <strain evidence="16 17">CH01</strain>
    </source>
</reference>
<comment type="caution">
    <text evidence="16">The sequence shown here is derived from an EMBL/GenBank/DDBJ whole genome shotgun (WGS) entry which is preliminary data.</text>
</comment>
<evidence type="ECO:0000256" key="8">
    <source>
        <dbReference type="ARBA" id="ARBA00022801"/>
    </source>
</evidence>
<dbReference type="EMBL" id="MDKC01000018">
    <property type="protein sequence ID" value="ODG91586.1"/>
    <property type="molecule type" value="Genomic_DNA"/>
</dbReference>
<dbReference type="SUPFAM" id="SSF69189">
    <property type="entry name" value="Penicillin-binding protein associated domain"/>
    <property type="match status" value="1"/>
</dbReference>
<dbReference type="InterPro" id="IPR037167">
    <property type="entry name" value="Peptidase_S11_C_sf"/>
</dbReference>
<feature type="domain" description="Peptidase S11 D-Ala-D-Ala carboxypeptidase A C-terminal" evidence="15">
    <location>
        <begin position="310"/>
        <end position="418"/>
    </location>
</feature>
<keyword evidence="10" id="KW-0573">Peptidoglycan synthesis</keyword>
<dbReference type="Gene3D" id="2.60.410.10">
    <property type="entry name" value="D-Ala-D-Ala carboxypeptidase, C-terminal domain"/>
    <property type="match status" value="1"/>
</dbReference>
<dbReference type="PANTHER" id="PTHR21581">
    <property type="entry name" value="D-ALANYL-D-ALANINE CARBOXYPEPTIDASE"/>
    <property type="match status" value="1"/>
</dbReference>
<dbReference type="InterPro" id="IPR015956">
    <property type="entry name" value="Peniciliin-bd_prot_C_sf"/>
</dbReference>
<dbReference type="GO" id="GO:0004180">
    <property type="term" value="F:carboxypeptidase activity"/>
    <property type="evidence" value="ECO:0007669"/>
    <property type="project" value="UniProtKB-KW"/>
</dbReference>
<organism evidence="16 17">
    <name type="scientific">Gottfriedia luciferensis</name>
    <dbReference type="NCBI Taxonomy" id="178774"/>
    <lineage>
        <taxon>Bacteria</taxon>
        <taxon>Bacillati</taxon>
        <taxon>Bacillota</taxon>
        <taxon>Bacilli</taxon>
        <taxon>Bacillales</taxon>
        <taxon>Bacillaceae</taxon>
        <taxon>Gottfriedia</taxon>
    </lineage>
</organism>
<keyword evidence="14" id="KW-1133">Transmembrane helix</keyword>
<dbReference type="Pfam" id="PF07943">
    <property type="entry name" value="PBP5_C"/>
    <property type="match status" value="1"/>
</dbReference>
<dbReference type="Proteomes" id="UP000094580">
    <property type="component" value="Unassembled WGS sequence"/>
</dbReference>
<evidence type="ECO:0000256" key="3">
    <source>
        <dbReference type="ARBA" id="ARBA00007164"/>
    </source>
</evidence>
<sequence length="449" mass="48504">MVGGKTVIGKKILTKLIVIALAITIIIPMNLRPAAAEDVLDIKAKAAILVDANSGKILYEKNSKAPLPIASMSKMMTEYLVNEAVKNGKISWDDKVTVSDYAHKISQNTGLSNVPLELGGQYTVKELYEAAAIYSANGATIALAEKIGGSEKNFVQLMNDKAKKLGLGDVKFVNATGLVNKDLQGMQPEGTSLTDENIMSANGVAKLAYNLIKTYPEVLQTSSIPKKTFQEGGKYPVKMDNWNWMLPGLVFQYPGMDGLKTGSTDSAGFCFTGTAKRDGQRYITVVMGANSYNSRFSETAKLMDYGFSNFEKVTLVSKGQTVKGNKTVKVVKGKDKEVKVVAKDDVTLAIKRGEAKNYKATVQLSGKSIDKNGNIKAPIKKGTKVGQIVVKSSKNEDLGFINTNNQSYDLVVDKSVDKANWLVLSFRGIGSFFGNLWDSIVGGIGGLFK</sequence>
<name>A0ABX2ZQV4_9BACI</name>
<dbReference type="InterPro" id="IPR018044">
    <property type="entry name" value="Peptidase_S11"/>
</dbReference>
<evidence type="ECO:0000256" key="11">
    <source>
        <dbReference type="ARBA" id="ARBA00023316"/>
    </source>
</evidence>
<keyword evidence="6" id="KW-0645">Protease</keyword>
<comment type="function">
    <text evidence="1">Removes C-terminal D-alanyl residues from sugar-peptide cell wall precursors.</text>
</comment>
<keyword evidence="7" id="KW-0732">Signal</keyword>
<keyword evidence="14" id="KW-0812">Transmembrane</keyword>
<evidence type="ECO:0000256" key="12">
    <source>
        <dbReference type="ARBA" id="ARBA00034000"/>
    </source>
</evidence>
<accession>A0ABX2ZQV4</accession>
<evidence type="ECO:0000256" key="5">
    <source>
        <dbReference type="ARBA" id="ARBA00022645"/>
    </source>
</evidence>
<dbReference type="InterPro" id="IPR012338">
    <property type="entry name" value="Beta-lactam/transpept-like"/>
</dbReference>
<comment type="catalytic activity">
    <reaction evidence="12">
        <text>Preferential cleavage: (Ac)2-L-Lys-D-Ala-|-D-Ala. Also transpeptidation of peptidyl-alanyl moieties that are N-acyl substituents of D-alanine.</text>
        <dbReference type="EC" id="3.4.16.4"/>
    </reaction>
</comment>
<evidence type="ECO:0000256" key="2">
    <source>
        <dbReference type="ARBA" id="ARBA00004752"/>
    </source>
</evidence>
<evidence type="ECO:0000259" key="15">
    <source>
        <dbReference type="SMART" id="SM00936"/>
    </source>
</evidence>
<proteinExistence type="inferred from homology"/>
<dbReference type="InterPro" id="IPR001967">
    <property type="entry name" value="Peptidase_S11_N"/>
</dbReference>
<dbReference type="InterPro" id="IPR012907">
    <property type="entry name" value="Peptidase_S11_C"/>
</dbReference>
<keyword evidence="8" id="KW-0378">Hydrolase</keyword>
<dbReference type="SMART" id="SM00936">
    <property type="entry name" value="PBP5_C"/>
    <property type="match status" value="1"/>
</dbReference>
<evidence type="ECO:0000313" key="17">
    <source>
        <dbReference type="Proteomes" id="UP000094580"/>
    </source>
</evidence>
<evidence type="ECO:0000256" key="9">
    <source>
        <dbReference type="ARBA" id="ARBA00022960"/>
    </source>
</evidence>